<sequence length="59" mass="6736">INVNKRTLSSSIVSNRNRRQWLDAYGLSITRSIIHAHGGELSAEQQGREIVFKVRLLMD</sequence>
<evidence type="ECO:0000313" key="2">
    <source>
        <dbReference type="Proteomes" id="UP000036013"/>
    </source>
</evidence>
<dbReference type="Gene3D" id="3.30.565.10">
    <property type="entry name" value="Histidine kinase-like ATPase, C-terminal domain"/>
    <property type="match status" value="1"/>
</dbReference>
<dbReference type="InterPro" id="IPR036890">
    <property type="entry name" value="HATPase_C_sf"/>
</dbReference>
<accession>A0A837LG17</accession>
<reference evidence="1 2" key="1">
    <citation type="submission" date="2015-06" db="EMBL/GenBank/DDBJ databases">
        <authorList>
            <person name="Adams M."/>
            <person name="Sutton G."/>
            <person name="Nelson K."/>
            <person name="Bonomo R."/>
            <person name="McCorrison J."/>
            <person name="Sanka R."/>
            <person name="Brinkac L."/>
            <person name="Nierman W."/>
        </authorList>
    </citation>
    <scope>NUCLEOTIDE SEQUENCE [LARGE SCALE GENOMIC DNA]</scope>
    <source>
        <strain evidence="1 2">GN02692</strain>
    </source>
</reference>
<organism evidence="1 2">
    <name type="scientific">Enterobacter roggenkampii</name>
    <dbReference type="NCBI Taxonomy" id="1812935"/>
    <lineage>
        <taxon>Bacteria</taxon>
        <taxon>Pseudomonadati</taxon>
        <taxon>Pseudomonadota</taxon>
        <taxon>Gammaproteobacteria</taxon>
        <taxon>Enterobacterales</taxon>
        <taxon>Enterobacteriaceae</taxon>
        <taxon>Enterobacter</taxon>
        <taxon>Enterobacter cloacae complex</taxon>
    </lineage>
</organism>
<feature type="non-terminal residue" evidence="1">
    <location>
        <position position="1"/>
    </location>
</feature>
<gene>
    <name evidence="1" type="ORF">ABF77_12275</name>
</gene>
<protein>
    <submittedName>
        <fullName evidence="1">Uncharacterized protein</fullName>
    </submittedName>
</protein>
<dbReference type="RefSeq" id="WP_047748230.1">
    <property type="nucleotide sequence ID" value="NZ_LEDI01000024.1"/>
</dbReference>
<evidence type="ECO:0000313" key="1">
    <source>
        <dbReference type="EMBL" id="KLQ03363.1"/>
    </source>
</evidence>
<dbReference type="EMBL" id="LEDI01000024">
    <property type="protein sequence ID" value="KLQ03363.1"/>
    <property type="molecule type" value="Genomic_DNA"/>
</dbReference>
<comment type="caution">
    <text evidence="1">The sequence shown here is derived from an EMBL/GenBank/DDBJ whole genome shotgun (WGS) entry which is preliminary data.</text>
</comment>
<name>A0A837LG17_9ENTR</name>
<dbReference type="AlphaFoldDB" id="A0A837LG17"/>
<dbReference type="Proteomes" id="UP000036013">
    <property type="component" value="Unassembled WGS sequence"/>
</dbReference>
<proteinExistence type="predicted"/>